<feature type="domain" description="Peptidase S33 tripeptidyl aminopeptidase-like C-terminal" evidence="7">
    <location>
        <begin position="398"/>
        <end position="491"/>
    </location>
</feature>
<dbReference type="SUPFAM" id="SSF53474">
    <property type="entry name" value="alpha/beta-Hydrolases"/>
    <property type="match status" value="1"/>
</dbReference>
<accession>A0A939P799</accession>
<proteinExistence type="inferred from homology"/>
<organism evidence="8 9">
    <name type="scientific">Actinomadura barringtoniae</name>
    <dbReference type="NCBI Taxonomy" id="1427535"/>
    <lineage>
        <taxon>Bacteria</taxon>
        <taxon>Bacillati</taxon>
        <taxon>Actinomycetota</taxon>
        <taxon>Actinomycetes</taxon>
        <taxon>Streptosporangiales</taxon>
        <taxon>Thermomonosporaceae</taxon>
        <taxon>Actinomadura</taxon>
    </lineage>
</organism>
<dbReference type="AlphaFoldDB" id="A0A939P799"/>
<dbReference type="RefSeq" id="WP_208254392.1">
    <property type="nucleotide sequence ID" value="NZ_JAGEOJ010000002.1"/>
</dbReference>
<gene>
    <name evidence="8" type="ORF">J4573_06925</name>
</gene>
<dbReference type="PANTHER" id="PTHR43248:SF29">
    <property type="entry name" value="TRIPEPTIDYL AMINOPEPTIDASE"/>
    <property type="match status" value="1"/>
</dbReference>
<feature type="compositionally biased region" description="Polar residues" evidence="4">
    <location>
        <begin position="514"/>
        <end position="524"/>
    </location>
</feature>
<feature type="region of interest" description="Disordered" evidence="4">
    <location>
        <begin position="23"/>
        <end position="49"/>
    </location>
</feature>
<dbReference type="Proteomes" id="UP000669179">
    <property type="component" value="Unassembled WGS sequence"/>
</dbReference>
<dbReference type="InterPro" id="IPR000073">
    <property type="entry name" value="AB_hydrolase_1"/>
</dbReference>
<evidence type="ECO:0000256" key="4">
    <source>
        <dbReference type="SAM" id="MobiDB-lite"/>
    </source>
</evidence>
<evidence type="ECO:0000256" key="1">
    <source>
        <dbReference type="ARBA" id="ARBA00010088"/>
    </source>
</evidence>
<keyword evidence="3 8" id="KW-0378">Hydrolase</keyword>
<dbReference type="Pfam" id="PF00561">
    <property type="entry name" value="Abhydrolase_1"/>
    <property type="match status" value="1"/>
</dbReference>
<dbReference type="Pfam" id="PF08386">
    <property type="entry name" value="Abhydrolase_4"/>
    <property type="match status" value="1"/>
</dbReference>
<evidence type="ECO:0000256" key="2">
    <source>
        <dbReference type="ARBA" id="ARBA00022729"/>
    </source>
</evidence>
<keyword evidence="2 5" id="KW-0732">Signal</keyword>
<evidence type="ECO:0000259" key="7">
    <source>
        <dbReference type="Pfam" id="PF08386"/>
    </source>
</evidence>
<reference evidence="8" key="1">
    <citation type="submission" date="2021-03" db="EMBL/GenBank/DDBJ databases">
        <authorList>
            <person name="Kanchanasin P."/>
            <person name="Saeng-In P."/>
            <person name="Phongsopitanun W."/>
            <person name="Yuki M."/>
            <person name="Kudo T."/>
            <person name="Ohkuma M."/>
            <person name="Tanasupawat S."/>
        </authorList>
    </citation>
    <scope>NUCLEOTIDE SEQUENCE</scope>
    <source>
        <strain evidence="8">GKU 128</strain>
    </source>
</reference>
<feature type="signal peptide" evidence="5">
    <location>
        <begin position="1"/>
        <end position="23"/>
    </location>
</feature>
<dbReference type="InterPro" id="IPR051601">
    <property type="entry name" value="Serine_prot/Carboxylest_S33"/>
</dbReference>
<name>A0A939P799_9ACTN</name>
<keyword evidence="9" id="KW-1185">Reference proteome</keyword>
<evidence type="ECO:0000256" key="5">
    <source>
        <dbReference type="SAM" id="SignalP"/>
    </source>
</evidence>
<comment type="similarity">
    <text evidence="1">Belongs to the peptidase S33 family.</text>
</comment>
<evidence type="ECO:0000259" key="6">
    <source>
        <dbReference type="Pfam" id="PF00561"/>
    </source>
</evidence>
<dbReference type="PANTHER" id="PTHR43248">
    <property type="entry name" value="2-SUCCINYL-6-HYDROXY-2,4-CYCLOHEXADIENE-1-CARBOXYLATE SYNTHASE"/>
    <property type="match status" value="1"/>
</dbReference>
<dbReference type="GO" id="GO:0016787">
    <property type="term" value="F:hydrolase activity"/>
    <property type="evidence" value="ECO:0007669"/>
    <property type="project" value="UniProtKB-KW"/>
</dbReference>
<evidence type="ECO:0000256" key="3">
    <source>
        <dbReference type="ARBA" id="ARBA00022801"/>
    </source>
</evidence>
<protein>
    <submittedName>
        <fullName evidence="8">Alpha/beta fold hydrolase</fullName>
    </submittedName>
</protein>
<dbReference type="EMBL" id="JAGEOJ010000002">
    <property type="protein sequence ID" value="MBO2446818.1"/>
    <property type="molecule type" value="Genomic_DNA"/>
</dbReference>
<evidence type="ECO:0000313" key="9">
    <source>
        <dbReference type="Proteomes" id="UP000669179"/>
    </source>
</evidence>
<sequence>MRNVVAGTAVAAVLGALAGTAAAKPAEAEKPPKVPGAISWSSCPDNDPVEEDRLKGLECGSLTVPLDYNRPDGEKITLALSRARHTAKKSQGVVLLNRGGPGAHGRDMPGIFQAGLPEKVFASYDWIGFDPRGVGASKPALTCDESYQNPGHPRPDTVPASAKAELDWQAKARAYAADCARKYPTVLPHMGSANWARDMDSIRVALGQQQINYFGYSYGTYLGAVYATMYPRNVRRMVLDSVVRPSGVWYDDNLDQDVAFEKRIQAYYAWMAKHDRVYSLGRTAKAVAAAYAKARTSLSAKPIDGGKMGGSELDDLFLADGYGDYGWPAHAKALSAYLVKHDPKPLGRVWKPPTWLDQNNYAVYNAVQCKDAAWPRNWAVWHRDNWRLYRAGNRFETWSNAWYNAPCAYWGVPSGPPPAVHGAPGGPRIMLIQGTQDAATPYPGALETHRLFPGSSLVVQTGGGNHGVAMNGDECVDGAVAAYFRNGSMPPSKPGPDAACPVGPPPPAERRAQRSSNPGTQRLSNPGEPVAASARRTS</sequence>
<evidence type="ECO:0000313" key="8">
    <source>
        <dbReference type="EMBL" id="MBO2446818.1"/>
    </source>
</evidence>
<dbReference type="InterPro" id="IPR029058">
    <property type="entry name" value="AB_hydrolase_fold"/>
</dbReference>
<dbReference type="InterPro" id="IPR013595">
    <property type="entry name" value="Pept_S33_TAP-like_C"/>
</dbReference>
<dbReference type="Gene3D" id="3.40.50.1820">
    <property type="entry name" value="alpha/beta hydrolase"/>
    <property type="match status" value="1"/>
</dbReference>
<feature type="region of interest" description="Disordered" evidence="4">
    <location>
        <begin position="487"/>
        <end position="538"/>
    </location>
</feature>
<feature type="chain" id="PRO_5039197078" evidence="5">
    <location>
        <begin position="24"/>
        <end position="538"/>
    </location>
</feature>
<feature type="domain" description="AB hydrolase-1" evidence="6">
    <location>
        <begin position="93"/>
        <end position="271"/>
    </location>
</feature>
<comment type="caution">
    <text evidence="8">The sequence shown here is derived from an EMBL/GenBank/DDBJ whole genome shotgun (WGS) entry which is preliminary data.</text>
</comment>